<evidence type="ECO:0000256" key="5">
    <source>
        <dbReference type="ARBA" id="ARBA00022777"/>
    </source>
</evidence>
<feature type="domain" description="SH2" evidence="15">
    <location>
        <begin position="117"/>
        <end position="214"/>
    </location>
</feature>
<evidence type="ECO:0000256" key="10">
    <source>
        <dbReference type="PROSITE-ProRule" id="PRU00191"/>
    </source>
</evidence>
<dbReference type="InterPro" id="IPR011009">
    <property type="entry name" value="Kinase-like_dom_sf"/>
</dbReference>
<dbReference type="FunFam" id="3.30.200.20:FF:000053">
    <property type="entry name" value="Tyrosine-protein kinase"/>
    <property type="match status" value="1"/>
</dbReference>
<dbReference type="RefSeq" id="XP_022088016.1">
    <property type="nucleotide sequence ID" value="XM_022232324.1"/>
</dbReference>
<dbReference type="InterPro" id="IPR050198">
    <property type="entry name" value="Non-receptor_tyrosine_kinases"/>
</dbReference>
<keyword evidence="8 13" id="KW-0829">Tyrosine-protein kinase</keyword>
<dbReference type="InterPro" id="IPR000719">
    <property type="entry name" value="Prot_kinase_dom"/>
</dbReference>
<dbReference type="Pfam" id="PF00018">
    <property type="entry name" value="SH3_1"/>
    <property type="match status" value="1"/>
</dbReference>
<evidence type="ECO:0000256" key="9">
    <source>
        <dbReference type="ARBA" id="ARBA00051245"/>
    </source>
</evidence>
<evidence type="ECO:0000313" key="18">
    <source>
        <dbReference type="Proteomes" id="UP000694845"/>
    </source>
</evidence>
<dbReference type="PROSITE" id="PS50001">
    <property type="entry name" value="SH2"/>
    <property type="match status" value="1"/>
</dbReference>
<dbReference type="OrthoDB" id="4062651at2759"/>
<dbReference type="FunFam" id="1.10.510.10:FF:000399">
    <property type="entry name" value="Tyrosine-protein kinase"/>
    <property type="match status" value="1"/>
</dbReference>
<keyword evidence="3 13" id="KW-0808">Transferase</keyword>
<evidence type="ECO:0000259" key="16">
    <source>
        <dbReference type="PROSITE" id="PS50002"/>
    </source>
</evidence>
<comment type="similarity">
    <text evidence="13">Belongs to the protein kinase superfamily. Tyr protein kinase family.</text>
</comment>
<dbReference type="PRINTS" id="PR00109">
    <property type="entry name" value="TYRKINASE"/>
</dbReference>
<evidence type="ECO:0000256" key="13">
    <source>
        <dbReference type="RuleBase" id="RU362096"/>
    </source>
</evidence>
<evidence type="ECO:0000256" key="4">
    <source>
        <dbReference type="ARBA" id="ARBA00022741"/>
    </source>
</evidence>
<sequence length="503" mass="57030">MGGVFDKCQKGVNYQARHPTRANGADNTNRYNQSPRSLAPPAVLPRPQDDGQRDIYMALYKYEARTEGDLSFDRGEKLKILDYSGDWWLAKSLVTHNEGYIPSNFVAQVKSLEAEDWFFRDCTRSDAANRLMVPSLVPGTFLIRESETKPGTYALSVRDESSGFPNVKNYRINKSTDGEFYISAHKKFPTLQDVVEFYRGGDNAGLCCRLTDSCPKESPTTKTLGRDIWEIDRSSMVLVSKLGSGQFGEVWKAIWNSKTPVAVKTLKEGTMSPEAFLAEANIMKEMRHAKLVNLYGICSEKEPIYIVTELMKNGALLTYLREGDGKYLSLRVLVDMTAQIAQGMSFLENRGYVHRDLAARNILVGENNLVKIADFGLAKLVLDENYVARKGNKFPVKWTAPEAALYGTYSIKSDVWSFAVLVAEVVTKGMMPYPGLTNAEVLDQVQRGYRMTKPQHCPDSLYRIMRKCWLEVPQDRPTFEFLYNYLDDYFVSQEPEYKDPEGF</sequence>
<dbReference type="InterPro" id="IPR001452">
    <property type="entry name" value="SH3_domain"/>
</dbReference>
<organism evidence="18 19">
    <name type="scientific">Acanthaster planci</name>
    <name type="common">Crown-of-thorns starfish</name>
    <dbReference type="NCBI Taxonomy" id="133434"/>
    <lineage>
        <taxon>Eukaryota</taxon>
        <taxon>Metazoa</taxon>
        <taxon>Echinodermata</taxon>
        <taxon>Eleutherozoa</taxon>
        <taxon>Asterozoa</taxon>
        <taxon>Asteroidea</taxon>
        <taxon>Valvatacea</taxon>
        <taxon>Valvatida</taxon>
        <taxon>Acanthasteridae</taxon>
        <taxon>Acanthaster</taxon>
    </lineage>
</organism>
<evidence type="ECO:0000256" key="2">
    <source>
        <dbReference type="ARBA" id="ARBA00022553"/>
    </source>
</evidence>
<dbReference type="EC" id="2.7.10.2" evidence="13"/>
<feature type="domain" description="Protein kinase" evidence="17">
    <location>
        <begin position="236"/>
        <end position="490"/>
    </location>
</feature>
<dbReference type="Gene3D" id="1.10.510.10">
    <property type="entry name" value="Transferase(Phosphotransferase) domain 1"/>
    <property type="match status" value="1"/>
</dbReference>
<keyword evidence="18" id="KW-1185">Reference proteome</keyword>
<reference evidence="19" key="1">
    <citation type="submission" date="2025-08" db="UniProtKB">
        <authorList>
            <consortium name="RefSeq"/>
        </authorList>
    </citation>
    <scope>IDENTIFICATION</scope>
</reference>
<dbReference type="InterPro" id="IPR036860">
    <property type="entry name" value="SH2_dom_sf"/>
</dbReference>
<dbReference type="KEGG" id="aplc:110977841"/>
<evidence type="ECO:0000256" key="12">
    <source>
        <dbReference type="PROSITE-ProRule" id="PRU10141"/>
    </source>
</evidence>
<dbReference type="SUPFAM" id="SSF56112">
    <property type="entry name" value="Protein kinase-like (PK-like)"/>
    <property type="match status" value="1"/>
</dbReference>
<dbReference type="PRINTS" id="PR00401">
    <property type="entry name" value="SH2DOMAIN"/>
</dbReference>
<dbReference type="Gene3D" id="2.30.30.40">
    <property type="entry name" value="SH3 Domains"/>
    <property type="match status" value="1"/>
</dbReference>
<dbReference type="SMART" id="SM00326">
    <property type="entry name" value="SH3"/>
    <property type="match status" value="1"/>
</dbReference>
<feature type="region of interest" description="Disordered" evidence="14">
    <location>
        <begin position="15"/>
        <end position="50"/>
    </location>
</feature>
<evidence type="ECO:0000259" key="17">
    <source>
        <dbReference type="PROSITE" id="PS50011"/>
    </source>
</evidence>
<keyword evidence="6 12" id="KW-0067">ATP-binding</keyword>
<evidence type="ECO:0000256" key="7">
    <source>
        <dbReference type="ARBA" id="ARBA00022999"/>
    </source>
</evidence>
<feature type="compositionally biased region" description="Polar residues" evidence="14">
    <location>
        <begin position="25"/>
        <end position="36"/>
    </location>
</feature>
<keyword evidence="1 11" id="KW-0728">SH3 domain</keyword>
<dbReference type="InterPro" id="IPR017441">
    <property type="entry name" value="Protein_kinase_ATP_BS"/>
</dbReference>
<feature type="binding site" evidence="12">
    <location>
        <position position="264"/>
    </location>
    <ligand>
        <name>ATP</name>
        <dbReference type="ChEBI" id="CHEBI:30616"/>
    </ligand>
</feature>
<protein>
    <recommendedName>
        <fullName evidence="13">Tyrosine-protein kinase</fullName>
        <ecNumber evidence="13">2.7.10.2</ecNumber>
    </recommendedName>
</protein>
<dbReference type="CDD" id="cd05034">
    <property type="entry name" value="PTKc_Src_like"/>
    <property type="match status" value="1"/>
</dbReference>
<dbReference type="InterPro" id="IPR020635">
    <property type="entry name" value="Tyr_kinase_cat_dom"/>
</dbReference>
<dbReference type="Pfam" id="PF07714">
    <property type="entry name" value="PK_Tyr_Ser-Thr"/>
    <property type="match status" value="1"/>
</dbReference>
<dbReference type="InterPro" id="IPR036028">
    <property type="entry name" value="SH3-like_dom_sf"/>
</dbReference>
<dbReference type="SUPFAM" id="SSF55550">
    <property type="entry name" value="SH2 domain"/>
    <property type="match status" value="1"/>
</dbReference>
<dbReference type="Pfam" id="PF00017">
    <property type="entry name" value="SH2"/>
    <property type="match status" value="1"/>
</dbReference>
<evidence type="ECO:0000256" key="14">
    <source>
        <dbReference type="SAM" id="MobiDB-lite"/>
    </source>
</evidence>
<proteinExistence type="inferred from homology"/>
<evidence type="ECO:0000256" key="6">
    <source>
        <dbReference type="ARBA" id="ARBA00022840"/>
    </source>
</evidence>
<dbReference type="InterPro" id="IPR001245">
    <property type="entry name" value="Ser-Thr/Tyr_kinase_cat_dom"/>
</dbReference>
<name>A0A8B7Y8D5_ACAPL</name>
<dbReference type="GO" id="GO:0005524">
    <property type="term" value="F:ATP binding"/>
    <property type="evidence" value="ECO:0007669"/>
    <property type="project" value="UniProtKB-UniRule"/>
</dbReference>
<dbReference type="PRINTS" id="PR00452">
    <property type="entry name" value="SH3DOMAIN"/>
</dbReference>
<comment type="catalytic activity">
    <reaction evidence="9 13">
        <text>L-tyrosyl-[protein] + ATP = O-phospho-L-tyrosyl-[protein] + ADP + H(+)</text>
        <dbReference type="Rhea" id="RHEA:10596"/>
        <dbReference type="Rhea" id="RHEA-COMP:10136"/>
        <dbReference type="Rhea" id="RHEA-COMP:20101"/>
        <dbReference type="ChEBI" id="CHEBI:15378"/>
        <dbReference type="ChEBI" id="CHEBI:30616"/>
        <dbReference type="ChEBI" id="CHEBI:46858"/>
        <dbReference type="ChEBI" id="CHEBI:61978"/>
        <dbReference type="ChEBI" id="CHEBI:456216"/>
        <dbReference type="EC" id="2.7.10.2"/>
    </reaction>
</comment>
<dbReference type="SMART" id="SM00219">
    <property type="entry name" value="TyrKc"/>
    <property type="match status" value="1"/>
</dbReference>
<evidence type="ECO:0000256" key="8">
    <source>
        <dbReference type="ARBA" id="ARBA00023137"/>
    </source>
</evidence>
<dbReference type="Gene3D" id="3.30.505.10">
    <property type="entry name" value="SH2 domain"/>
    <property type="match status" value="1"/>
</dbReference>
<dbReference type="InterPro" id="IPR008266">
    <property type="entry name" value="Tyr_kinase_AS"/>
</dbReference>
<dbReference type="SMART" id="SM00252">
    <property type="entry name" value="SH2"/>
    <property type="match status" value="1"/>
</dbReference>
<dbReference type="AlphaFoldDB" id="A0A8B7Y8D5"/>
<dbReference type="GO" id="GO:0004715">
    <property type="term" value="F:non-membrane spanning protein tyrosine kinase activity"/>
    <property type="evidence" value="ECO:0007669"/>
    <property type="project" value="UniProtKB-EC"/>
</dbReference>
<evidence type="ECO:0000259" key="15">
    <source>
        <dbReference type="PROSITE" id="PS50001"/>
    </source>
</evidence>
<dbReference type="SUPFAM" id="SSF50044">
    <property type="entry name" value="SH3-domain"/>
    <property type="match status" value="1"/>
</dbReference>
<dbReference type="PANTHER" id="PTHR24418">
    <property type="entry name" value="TYROSINE-PROTEIN KINASE"/>
    <property type="match status" value="1"/>
</dbReference>
<dbReference type="PROSITE" id="PS50011">
    <property type="entry name" value="PROTEIN_KINASE_DOM"/>
    <property type="match status" value="1"/>
</dbReference>
<dbReference type="PROSITE" id="PS00109">
    <property type="entry name" value="PROTEIN_KINASE_TYR"/>
    <property type="match status" value="1"/>
</dbReference>
<keyword evidence="7 10" id="KW-0727">SH2 domain</keyword>
<gene>
    <name evidence="19" type="primary">LOC110977841</name>
</gene>
<evidence type="ECO:0000313" key="19">
    <source>
        <dbReference type="RefSeq" id="XP_022088016.1"/>
    </source>
</evidence>
<dbReference type="PROSITE" id="PS50002">
    <property type="entry name" value="SH3"/>
    <property type="match status" value="1"/>
</dbReference>
<dbReference type="CDD" id="cd11845">
    <property type="entry name" value="SH3_Src_like"/>
    <property type="match status" value="1"/>
</dbReference>
<dbReference type="PROSITE" id="PS00107">
    <property type="entry name" value="PROTEIN_KINASE_ATP"/>
    <property type="match status" value="1"/>
</dbReference>
<keyword evidence="4 12" id="KW-0547">Nucleotide-binding</keyword>
<dbReference type="OMA" id="KPQHCPD"/>
<keyword evidence="2" id="KW-0597">Phosphoprotein</keyword>
<keyword evidence="5 13" id="KW-0418">Kinase</keyword>
<evidence type="ECO:0000256" key="11">
    <source>
        <dbReference type="PROSITE-ProRule" id="PRU00192"/>
    </source>
</evidence>
<evidence type="ECO:0000256" key="1">
    <source>
        <dbReference type="ARBA" id="ARBA00022443"/>
    </source>
</evidence>
<accession>A0A8B7Y8D5</accession>
<dbReference type="Proteomes" id="UP000694845">
    <property type="component" value="Unplaced"/>
</dbReference>
<evidence type="ECO:0000256" key="3">
    <source>
        <dbReference type="ARBA" id="ARBA00022679"/>
    </source>
</evidence>
<feature type="domain" description="SH3" evidence="16">
    <location>
        <begin position="51"/>
        <end position="111"/>
    </location>
</feature>
<dbReference type="InterPro" id="IPR000980">
    <property type="entry name" value="SH2"/>
</dbReference>
<dbReference type="GeneID" id="110977841"/>